<evidence type="ECO:0000256" key="4">
    <source>
        <dbReference type="ARBA" id="ARBA00022691"/>
    </source>
</evidence>
<evidence type="ECO:0000256" key="6">
    <source>
        <dbReference type="ARBA" id="ARBA00023004"/>
    </source>
</evidence>
<dbReference type="Gene3D" id="3.80.30.20">
    <property type="entry name" value="tm_1862 like domain"/>
    <property type="match status" value="1"/>
</dbReference>
<dbReference type="InterPro" id="IPR058240">
    <property type="entry name" value="rSAM_sf"/>
</dbReference>
<dbReference type="InterPro" id="IPR034466">
    <property type="entry name" value="Methyltransferase_Class_B"/>
</dbReference>
<evidence type="ECO:0000313" key="10">
    <source>
        <dbReference type="EMBL" id="MSU02402.1"/>
    </source>
</evidence>
<evidence type="ECO:0000259" key="9">
    <source>
        <dbReference type="PROSITE" id="PS51918"/>
    </source>
</evidence>
<dbReference type="GO" id="GO:0051539">
    <property type="term" value="F:4 iron, 4 sulfur cluster binding"/>
    <property type="evidence" value="ECO:0007669"/>
    <property type="project" value="UniProtKB-KW"/>
</dbReference>
<dbReference type="InterPro" id="IPR007197">
    <property type="entry name" value="rSAM"/>
</dbReference>
<keyword evidence="3" id="KW-0808">Transferase</keyword>
<dbReference type="Pfam" id="PF02310">
    <property type="entry name" value="B12-binding"/>
    <property type="match status" value="1"/>
</dbReference>
<reference evidence="10 11" key="1">
    <citation type="submission" date="2019-09" db="EMBL/GenBank/DDBJ databases">
        <title>In-depth cultivation of the pig gut microbiome towards novel bacterial diversity and tailored functional studies.</title>
        <authorList>
            <person name="Wylensek D."/>
            <person name="Hitch T.C.A."/>
            <person name="Clavel T."/>
        </authorList>
    </citation>
    <scope>NUCLEOTIDE SEQUENCE [LARGE SCALE GENOMIC DNA]</scope>
    <source>
        <strain evidence="10 11">WCA3-693-APC-4?</strain>
    </source>
</reference>
<dbReference type="SFLD" id="SFLDG01082">
    <property type="entry name" value="B12-binding_domain_containing"/>
    <property type="match status" value="1"/>
</dbReference>
<dbReference type="PANTHER" id="PTHR43409">
    <property type="entry name" value="ANAEROBIC MAGNESIUM-PROTOPORPHYRIN IX MONOMETHYL ESTER CYCLASE-RELATED"/>
    <property type="match status" value="1"/>
</dbReference>
<dbReference type="SFLD" id="SFLDG01123">
    <property type="entry name" value="methyltransferase_(Class_B)"/>
    <property type="match status" value="1"/>
</dbReference>
<evidence type="ECO:0000256" key="5">
    <source>
        <dbReference type="ARBA" id="ARBA00022723"/>
    </source>
</evidence>
<dbReference type="GO" id="GO:0005829">
    <property type="term" value="C:cytosol"/>
    <property type="evidence" value="ECO:0007669"/>
    <property type="project" value="TreeGrafter"/>
</dbReference>
<dbReference type="GO" id="GO:0031419">
    <property type="term" value="F:cobalamin binding"/>
    <property type="evidence" value="ECO:0007669"/>
    <property type="project" value="InterPro"/>
</dbReference>
<dbReference type="PROSITE" id="PS51918">
    <property type="entry name" value="RADICAL_SAM"/>
    <property type="match status" value="1"/>
</dbReference>
<evidence type="ECO:0000256" key="7">
    <source>
        <dbReference type="ARBA" id="ARBA00023014"/>
    </source>
</evidence>
<keyword evidence="5" id="KW-0479">Metal-binding</keyword>
<dbReference type="GO" id="GO:0046872">
    <property type="term" value="F:metal ion binding"/>
    <property type="evidence" value="ECO:0007669"/>
    <property type="project" value="UniProtKB-KW"/>
</dbReference>
<dbReference type="InterPro" id="IPR025274">
    <property type="entry name" value="DUF4070"/>
</dbReference>
<dbReference type="SUPFAM" id="SSF102114">
    <property type="entry name" value="Radical SAM enzymes"/>
    <property type="match status" value="1"/>
</dbReference>
<dbReference type="Pfam" id="PF04055">
    <property type="entry name" value="Radical_SAM"/>
    <property type="match status" value="1"/>
</dbReference>
<dbReference type="Proteomes" id="UP000469523">
    <property type="component" value="Unassembled WGS sequence"/>
</dbReference>
<dbReference type="EMBL" id="VUNQ01000031">
    <property type="protein sequence ID" value="MSU02402.1"/>
    <property type="molecule type" value="Genomic_DNA"/>
</dbReference>
<dbReference type="GO" id="GO:0003824">
    <property type="term" value="F:catalytic activity"/>
    <property type="evidence" value="ECO:0007669"/>
    <property type="project" value="InterPro"/>
</dbReference>
<keyword evidence="6" id="KW-0408">Iron</keyword>
<gene>
    <name evidence="10" type="ORF">FYJ83_13125</name>
</gene>
<feature type="domain" description="B12-binding" evidence="8">
    <location>
        <begin position="28"/>
        <end position="160"/>
    </location>
</feature>
<sequence length="449" mass="52504">MENSIILQRLLRRGRNEKLIKQDRVKKRKKILMITAENKEINSFRKKQFNNFIQITMPYLAGFIDESKYDIVLIDEYNQRIPYDNHFDLVAITVNTPNAVHCYKIAENFKQQGSKVVMGGPHVTLLPEEAMSYCDYIIVGEAEETWPKFLEDFYNDCAKEKYMCDDIPSLRGLPIPKRNLVKKRFLTKGAVIATRGCPYKCSYCNLKQIYCDSFRTRPIEEVIEDIKNIRSKYFVFWDDNFFGDIEYAKKLMIELRKLKKKWAAQVTLERCQDEELLKIAKEAGCIYFFVGLESFSQEGLNSVNKGINNVDKYKKIINLIHHNGISIQAGIIFGLDTDTKDIFKETLIACNELGIDGATVSILTPLPRTPIYEQMKNEGRLNTTDWTYYNGKTRVAFKPKNMTEDELYEGYIWFRKQFYSIKSIWRRLRVSKANILYNLAMNLGYKLSI</sequence>
<keyword evidence="7" id="KW-0411">Iron-sulfur</keyword>
<proteinExistence type="predicted"/>
<dbReference type="PROSITE" id="PS51332">
    <property type="entry name" value="B12_BINDING"/>
    <property type="match status" value="1"/>
</dbReference>
<dbReference type="InterPro" id="IPR023404">
    <property type="entry name" value="rSAM_horseshoe"/>
</dbReference>
<evidence type="ECO:0000259" key="8">
    <source>
        <dbReference type="PROSITE" id="PS51332"/>
    </source>
</evidence>
<comment type="cofactor">
    <cofactor evidence="1">
        <name>[4Fe-4S] cluster</name>
        <dbReference type="ChEBI" id="CHEBI:49883"/>
    </cofactor>
</comment>
<evidence type="ECO:0000256" key="2">
    <source>
        <dbReference type="ARBA" id="ARBA00022603"/>
    </source>
</evidence>
<dbReference type="InterPro" id="IPR006638">
    <property type="entry name" value="Elp3/MiaA/NifB-like_rSAM"/>
</dbReference>
<feature type="domain" description="Radical SAM core" evidence="9">
    <location>
        <begin position="183"/>
        <end position="415"/>
    </location>
</feature>
<comment type="caution">
    <text evidence="10">The sequence shown here is derived from an EMBL/GenBank/DDBJ whole genome shotgun (WGS) entry which is preliminary data.</text>
</comment>
<evidence type="ECO:0000313" key="11">
    <source>
        <dbReference type="Proteomes" id="UP000469523"/>
    </source>
</evidence>
<dbReference type="CDD" id="cd02068">
    <property type="entry name" value="radical_SAM_B12_BD"/>
    <property type="match status" value="1"/>
</dbReference>
<evidence type="ECO:0000256" key="3">
    <source>
        <dbReference type="ARBA" id="ARBA00022679"/>
    </source>
</evidence>
<keyword evidence="2" id="KW-0489">Methyltransferase</keyword>
<dbReference type="InterPro" id="IPR006158">
    <property type="entry name" value="Cobalamin-bd"/>
</dbReference>
<name>A0A6N7XNL6_9FIRM</name>
<protein>
    <submittedName>
        <fullName evidence="10">B12-binding domain-containing radical SAM protein</fullName>
    </submittedName>
</protein>
<dbReference type="CDD" id="cd01335">
    <property type="entry name" value="Radical_SAM"/>
    <property type="match status" value="1"/>
</dbReference>
<dbReference type="SMART" id="SM00729">
    <property type="entry name" value="Elp3"/>
    <property type="match status" value="1"/>
</dbReference>
<evidence type="ECO:0000256" key="1">
    <source>
        <dbReference type="ARBA" id="ARBA00001966"/>
    </source>
</evidence>
<dbReference type="Gene3D" id="3.40.50.280">
    <property type="entry name" value="Cobalamin-binding domain"/>
    <property type="match status" value="1"/>
</dbReference>
<dbReference type="AlphaFoldDB" id="A0A6N7XNL6"/>
<keyword evidence="4" id="KW-0949">S-adenosyl-L-methionine</keyword>
<organism evidence="10 11">
    <name type="scientific">Tissierella pigra</name>
    <dbReference type="NCBI Taxonomy" id="2607614"/>
    <lineage>
        <taxon>Bacteria</taxon>
        <taxon>Bacillati</taxon>
        <taxon>Bacillota</taxon>
        <taxon>Tissierellia</taxon>
        <taxon>Tissierellales</taxon>
        <taxon>Tissierellaceae</taxon>
        <taxon>Tissierella</taxon>
    </lineage>
</organism>
<accession>A0A6N7XNL6</accession>
<keyword evidence="11" id="KW-1185">Reference proteome</keyword>
<dbReference type="InterPro" id="IPR051198">
    <property type="entry name" value="BchE-like"/>
</dbReference>
<dbReference type="Pfam" id="PF13282">
    <property type="entry name" value="DUF4070"/>
    <property type="match status" value="1"/>
</dbReference>
<dbReference type="SFLD" id="SFLDS00029">
    <property type="entry name" value="Radical_SAM"/>
    <property type="match status" value="1"/>
</dbReference>
<dbReference type="PANTHER" id="PTHR43409:SF7">
    <property type="entry name" value="BLL1977 PROTEIN"/>
    <property type="match status" value="1"/>
</dbReference>